<organism evidence="1">
    <name type="scientific">Rhizophora mucronata</name>
    <name type="common">Asiatic mangrove</name>
    <dbReference type="NCBI Taxonomy" id="61149"/>
    <lineage>
        <taxon>Eukaryota</taxon>
        <taxon>Viridiplantae</taxon>
        <taxon>Streptophyta</taxon>
        <taxon>Embryophyta</taxon>
        <taxon>Tracheophyta</taxon>
        <taxon>Spermatophyta</taxon>
        <taxon>Magnoliopsida</taxon>
        <taxon>eudicotyledons</taxon>
        <taxon>Gunneridae</taxon>
        <taxon>Pentapetalae</taxon>
        <taxon>rosids</taxon>
        <taxon>fabids</taxon>
        <taxon>Malpighiales</taxon>
        <taxon>Rhizophoraceae</taxon>
        <taxon>Rhizophora</taxon>
    </lineage>
</organism>
<proteinExistence type="predicted"/>
<accession>A0A2P2PWB4</accession>
<protein>
    <submittedName>
        <fullName evidence="1">Uncharacterized protein</fullName>
    </submittedName>
</protein>
<sequence>MKGKSLWPNCR</sequence>
<reference evidence="1" key="1">
    <citation type="submission" date="2018-02" db="EMBL/GenBank/DDBJ databases">
        <title>Rhizophora mucronata_Transcriptome.</title>
        <authorList>
            <person name="Meera S.P."/>
            <person name="Sreeshan A."/>
            <person name="Augustine A."/>
        </authorList>
    </citation>
    <scope>NUCLEOTIDE SEQUENCE</scope>
    <source>
        <tissue evidence="1">Leaf</tissue>
    </source>
</reference>
<evidence type="ECO:0000313" key="1">
    <source>
        <dbReference type="EMBL" id="MBX59037.1"/>
    </source>
</evidence>
<name>A0A2P2PWB4_RHIMU</name>
<dbReference type="EMBL" id="GGEC01078553">
    <property type="protein sequence ID" value="MBX59037.1"/>
    <property type="molecule type" value="Transcribed_RNA"/>
</dbReference>